<protein>
    <submittedName>
        <fullName evidence="1">Uncharacterized protein</fullName>
    </submittedName>
</protein>
<sequence length="108" mass="10986">MLCILVGTETAGDGDRSAMEAKFSTLTTPAVSSYTGIESGPSCGIILVSTGVTVVFRHEKRDGGSEGIVPAFPTGAPTSAGDGVFIKSVLGAAYDSRCCRCSTADPLH</sequence>
<name>A0A146M7V0_LYGHE</name>
<reference evidence="1" key="1">
    <citation type="journal article" date="2016" name="Gigascience">
        <title>De novo construction of an expanded transcriptome assembly for the western tarnished plant bug, Lygus hesperus.</title>
        <authorList>
            <person name="Tassone E.E."/>
            <person name="Geib S.M."/>
            <person name="Hall B."/>
            <person name="Fabrick J.A."/>
            <person name="Brent C.S."/>
            <person name="Hull J.J."/>
        </authorList>
    </citation>
    <scope>NUCLEOTIDE SEQUENCE</scope>
</reference>
<organism evidence="1">
    <name type="scientific">Lygus hesperus</name>
    <name type="common">Western plant bug</name>
    <dbReference type="NCBI Taxonomy" id="30085"/>
    <lineage>
        <taxon>Eukaryota</taxon>
        <taxon>Metazoa</taxon>
        <taxon>Ecdysozoa</taxon>
        <taxon>Arthropoda</taxon>
        <taxon>Hexapoda</taxon>
        <taxon>Insecta</taxon>
        <taxon>Pterygota</taxon>
        <taxon>Neoptera</taxon>
        <taxon>Paraneoptera</taxon>
        <taxon>Hemiptera</taxon>
        <taxon>Heteroptera</taxon>
        <taxon>Panheteroptera</taxon>
        <taxon>Cimicomorpha</taxon>
        <taxon>Miridae</taxon>
        <taxon>Mirini</taxon>
        <taxon>Lygus</taxon>
    </lineage>
</organism>
<proteinExistence type="predicted"/>
<dbReference type="EMBL" id="GDHC01003284">
    <property type="protein sequence ID" value="JAQ15345.1"/>
    <property type="molecule type" value="Transcribed_RNA"/>
</dbReference>
<accession>A0A146M7V0</accession>
<gene>
    <name evidence="1" type="ORF">g.93466</name>
</gene>
<evidence type="ECO:0000313" key="1">
    <source>
        <dbReference type="EMBL" id="JAQ15345.1"/>
    </source>
</evidence>
<dbReference type="AlphaFoldDB" id="A0A146M7V0"/>